<dbReference type="GO" id="GO:0016887">
    <property type="term" value="F:ATP hydrolysis activity"/>
    <property type="evidence" value="ECO:0007669"/>
    <property type="project" value="InterPro"/>
</dbReference>
<dbReference type="InterPro" id="IPR017871">
    <property type="entry name" value="ABC_transporter-like_CS"/>
</dbReference>
<feature type="domain" description="ABC transporter" evidence="11">
    <location>
        <begin position="1105"/>
        <end position="1346"/>
    </location>
</feature>
<evidence type="ECO:0000256" key="9">
    <source>
        <dbReference type="SAM" id="MobiDB-lite"/>
    </source>
</evidence>
<dbReference type="GO" id="GO:0005743">
    <property type="term" value="C:mitochondrial inner membrane"/>
    <property type="evidence" value="ECO:0007669"/>
    <property type="project" value="TreeGrafter"/>
</dbReference>
<dbReference type="InterPro" id="IPR027417">
    <property type="entry name" value="P-loop_NTPase"/>
</dbReference>
<dbReference type="GO" id="GO:0005524">
    <property type="term" value="F:ATP binding"/>
    <property type="evidence" value="ECO:0007669"/>
    <property type="project" value="UniProtKB-KW"/>
</dbReference>
<comment type="similarity">
    <text evidence="2">Belongs to the ABC transporter superfamily. ABCB family. Multidrug resistance exporter (TC 3.A.1.201) subfamily.</text>
</comment>
<dbReference type="PROSITE" id="PS50929">
    <property type="entry name" value="ABC_TM1F"/>
    <property type="match status" value="2"/>
</dbReference>
<dbReference type="Gene3D" id="3.40.50.300">
    <property type="entry name" value="P-loop containing nucleotide triphosphate hydrolases"/>
    <property type="match status" value="2"/>
</dbReference>
<keyword evidence="14" id="KW-1185">Reference proteome</keyword>
<evidence type="ECO:0000313" key="13">
    <source>
        <dbReference type="EMBL" id="KAI9255721.1"/>
    </source>
</evidence>
<feature type="compositionally biased region" description="Polar residues" evidence="9">
    <location>
        <begin position="1"/>
        <end position="24"/>
    </location>
</feature>
<accession>A0AAD5PBB4</accession>
<feature type="transmembrane region" description="Helical" evidence="10">
    <location>
        <begin position="1009"/>
        <end position="1033"/>
    </location>
</feature>
<feature type="transmembrane region" description="Helical" evidence="10">
    <location>
        <begin position="775"/>
        <end position="800"/>
    </location>
</feature>
<gene>
    <name evidence="13" type="ORF">BDA99DRAFT_485331</name>
</gene>
<evidence type="ECO:0000313" key="14">
    <source>
        <dbReference type="Proteomes" id="UP001209540"/>
    </source>
</evidence>
<evidence type="ECO:0000256" key="8">
    <source>
        <dbReference type="ARBA" id="ARBA00023136"/>
    </source>
</evidence>
<dbReference type="Gene3D" id="1.20.1560.10">
    <property type="entry name" value="ABC transporter type 1, transmembrane domain"/>
    <property type="match status" value="1"/>
</dbReference>
<keyword evidence="6" id="KW-0067">ATP-binding</keyword>
<dbReference type="FunFam" id="3.40.50.300:FF:000251">
    <property type="entry name" value="ABC transporter B family member 19"/>
    <property type="match status" value="1"/>
</dbReference>
<keyword evidence="3" id="KW-0813">Transport</keyword>
<reference evidence="13" key="1">
    <citation type="journal article" date="2022" name="IScience">
        <title>Evolution of zygomycete secretomes and the origins of terrestrial fungal ecologies.</title>
        <authorList>
            <person name="Chang Y."/>
            <person name="Wang Y."/>
            <person name="Mondo S."/>
            <person name="Ahrendt S."/>
            <person name="Andreopoulos W."/>
            <person name="Barry K."/>
            <person name="Beard J."/>
            <person name="Benny G.L."/>
            <person name="Blankenship S."/>
            <person name="Bonito G."/>
            <person name="Cuomo C."/>
            <person name="Desiro A."/>
            <person name="Gervers K.A."/>
            <person name="Hundley H."/>
            <person name="Kuo A."/>
            <person name="LaButti K."/>
            <person name="Lang B.F."/>
            <person name="Lipzen A."/>
            <person name="O'Donnell K."/>
            <person name="Pangilinan J."/>
            <person name="Reynolds N."/>
            <person name="Sandor L."/>
            <person name="Smith M.E."/>
            <person name="Tsang A."/>
            <person name="Grigoriev I.V."/>
            <person name="Stajich J.E."/>
            <person name="Spatafora J.W."/>
        </authorList>
    </citation>
    <scope>NUCLEOTIDE SEQUENCE</scope>
    <source>
        <strain evidence="13">RSA 2281</strain>
    </source>
</reference>
<proteinExistence type="inferred from homology"/>
<feature type="region of interest" description="Disordered" evidence="9">
    <location>
        <begin position="46"/>
        <end position="74"/>
    </location>
</feature>
<dbReference type="InterPro" id="IPR011527">
    <property type="entry name" value="ABC1_TM_dom"/>
</dbReference>
<dbReference type="GO" id="GO:0090374">
    <property type="term" value="P:oligopeptide export from mitochondrion"/>
    <property type="evidence" value="ECO:0007669"/>
    <property type="project" value="TreeGrafter"/>
</dbReference>
<protein>
    <submittedName>
        <fullName evidence="13">P-loop containing nucleoside triphosphate hydrolase protein</fullName>
    </submittedName>
</protein>
<keyword evidence="4 10" id="KW-0812">Transmembrane</keyword>
<evidence type="ECO:0000256" key="2">
    <source>
        <dbReference type="ARBA" id="ARBA00007577"/>
    </source>
</evidence>
<dbReference type="CDD" id="cd03249">
    <property type="entry name" value="ABC_MTABC3_MDL1_MDL2"/>
    <property type="match status" value="2"/>
</dbReference>
<feature type="domain" description="ABC transmembrane type-1" evidence="12">
    <location>
        <begin position="96"/>
        <end position="383"/>
    </location>
</feature>
<dbReference type="GO" id="GO:0015421">
    <property type="term" value="F:ABC-type oligopeptide transporter activity"/>
    <property type="evidence" value="ECO:0007669"/>
    <property type="project" value="TreeGrafter"/>
</dbReference>
<dbReference type="PROSITE" id="PS50893">
    <property type="entry name" value="ABC_TRANSPORTER_2"/>
    <property type="match status" value="2"/>
</dbReference>
<feature type="compositionally biased region" description="Polar residues" evidence="9">
    <location>
        <begin position="46"/>
        <end position="56"/>
    </location>
</feature>
<dbReference type="CDD" id="cd18578">
    <property type="entry name" value="ABC_6TM_Pgp_ABCB1_D2_like"/>
    <property type="match status" value="1"/>
</dbReference>
<keyword evidence="7 10" id="KW-1133">Transmembrane helix</keyword>
<evidence type="ECO:0000256" key="3">
    <source>
        <dbReference type="ARBA" id="ARBA00022448"/>
    </source>
</evidence>
<feature type="region of interest" description="Disordered" evidence="9">
    <location>
        <begin position="1"/>
        <end position="31"/>
    </location>
</feature>
<feature type="domain" description="ABC transporter" evidence="11">
    <location>
        <begin position="418"/>
        <end position="657"/>
    </location>
</feature>
<dbReference type="Pfam" id="PF00664">
    <property type="entry name" value="ABC_membrane"/>
    <property type="match status" value="2"/>
</dbReference>
<dbReference type="SUPFAM" id="SSF52540">
    <property type="entry name" value="P-loop containing nucleoside triphosphate hydrolases"/>
    <property type="match status" value="2"/>
</dbReference>
<feature type="domain" description="ABC transmembrane type-1" evidence="12">
    <location>
        <begin position="779"/>
        <end position="1069"/>
    </location>
</feature>
<feature type="transmembrane region" description="Helical" evidence="10">
    <location>
        <begin position="353"/>
        <end position="372"/>
    </location>
</feature>
<dbReference type="PANTHER" id="PTHR43394:SF27">
    <property type="entry name" value="ATP-DEPENDENT TRANSLOCASE ABCB1-LIKE"/>
    <property type="match status" value="1"/>
</dbReference>
<comment type="subcellular location">
    <subcellularLocation>
        <location evidence="1">Membrane</location>
        <topology evidence="1">Multi-pass membrane protein</topology>
    </subcellularLocation>
</comment>
<evidence type="ECO:0000256" key="4">
    <source>
        <dbReference type="ARBA" id="ARBA00022692"/>
    </source>
</evidence>
<reference evidence="13" key="2">
    <citation type="submission" date="2023-02" db="EMBL/GenBank/DDBJ databases">
        <authorList>
            <consortium name="DOE Joint Genome Institute"/>
            <person name="Mondo S.J."/>
            <person name="Chang Y."/>
            <person name="Wang Y."/>
            <person name="Ahrendt S."/>
            <person name="Andreopoulos W."/>
            <person name="Barry K."/>
            <person name="Beard J."/>
            <person name="Benny G.L."/>
            <person name="Blankenship S."/>
            <person name="Bonito G."/>
            <person name="Cuomo C."/>
            <person name="Desiro A."/>
            <person name="Gervers K.A."/>
            <person name="Hundley H."/>
            <person name="Kuo A."/>
            <person name="LaButti K."/>
            <person name="Lang B.F."/>
            <person name="Lipzen A."/>
            <person name="O'Donnell K."/>
            <person name="Pangilinan J."/>
            <person name="Reynolds N."/>
            <person name="Sandor L."/>
            <person name="Smith M.W."/>
            <person name="Tsang A."/>
            <person name="Grigoriev I.V."/>
            <person name="Stajich J.E."/>
            <person name="Spatafora J.W."/>
        </authorList>
    </citation>
    <scope>NUCLEOTIDE SEQUENCE</scope>
    <source>
        <strain evidence="13">RSA 2281</strain>
    </source>
</reference>
<dbReference type="InterPro" id="IPR039421">
    <property type="entry name" value="Type_1_exporter"/>
</dbReference>
<evidence type="ECO:0000256" key="6">
    <source>
        <dbReference type="ARBA" id="ARBA00022840"/>
    </source>
</evidence>
<sequence>MPPATSSFSWSRPSRQYSPCSDETSSASISSINRIEPATAIVMQTYEQQPETSTAAASRRDNKETKKSNNKNKHSSIPMRKMFRYATVWDKVMIGLAMTCSILVGLLQPLSIVVFGIFINSTMEDYQEGGNSITDMAKYSALIFIAIGTVVMLLAYVGNCLWVISGENQTRRVRQLYVHAVMRQDMAWFDEAKDGSLIARLATDTHYYQEAISEKYGAMIRTAAATAMGLFQSFSVAWIVGAIVVGVLPALFGVAWFMDRFVSKHTQRVQDAYAEAGSIVEQALNGIRTVYAFNLQERFSRLYETKLLKTRNAGAQRALALGFGFGAFLFVLFSIFGFSFWFGAKWSIDGKIVGFRVMIAFFCVVLGAISLMKLPDQIAALSSGRASAYTIFETIARVPAIDTDSEEGLKPQQCSAGIKFRNVRFSYPTRPDIPILKNLNLTISPGMTVAFVGPSGSGKSTSIQILQRFYDPSFGQVLLDGHDLKELNLKWLRSHIGVVSQEPVLFNMTIRQNLLLGVDNPHDISQEQIVSACQRANCHSFISNFPEGYDTLVGEHGGMMSGGQKQRIAIARAIIKNPPILLLDEATSALDTQSERLVQRALDAASMGRTTIVIAHRLSTIRNADLIVVMDRGEIVELGTHSQLVQHNGVYAGLVQTQQIATEKQEEGQVIPESDHSKELIHLEGVRVRDRSAQDQQQQEANQASTIIQVPPNEFYTEDISNSQNNTSLFRRTSILRSSMDAYELKQRKNKQELKLRRQQDAPIGKMLKQVKSEWFFIFIGCIAALVAGAVYPLFAFTAGKCIYVLILPRDQIAPGPFEGANLYALLFVVFGVIAFIGYGLQNWMFELVDARYTARLRAMLLRVYLKQEIGFFDQEENNIGALSSKLAADTKAMSEMFSKVPGDIMQAISTTICGLAVAFAHEWALSLIVIGMSPFLMGSSFYEARLERGYQDKVAKAHEHGSEVAGEAIKEIRTVTALGKQAHFESKYAKTLEKPHELARRKAFRASFGYALSQGFVLYVAAVTYSSGVMFMQQGRLQFDDLFICLLTLMISMQGVGRSSVFATTFVKAKTAAIGIFEILERPSHIDPDLEGIETATTSISGDISFENIAFCYPTREKPIFDGAFSLYGRAGQTIALVGGSGCGKSTTIGMLQRWYDPTMGNVRLDHHSVRNFTLRNLRSHMALVGQEPVLFDMSIGDNIRFGVDEGRFVTQDQVEEAARAANIHKFISELPEGYDTRVGDKGSQLSGGQKQRIAIARALIRKPKVLLLDEATSALDSESEKLVQEAIDNIVRLGGRTTVTIAHRLSTIQNADLICVIKDGRVFEQGTHWELLELNGEYASLCREQSLTVQ</sequence>
<feature type="transmembrane region" description="Helical" evidence="10">
    <location>
        <begin position="236"/>
        <end position="258"/>
    </location>
</feature>
<dbReference type="EMBL" id="JAIXMP010000022">
    <property type="protein sequence ID" value="KAI9255721.1"/>
    <property type="molecule type" value="Genomic_DNA"/>
</dbReference>
<keyword evidence="8 10" id="KW-0472">Membrane</keyword>
<organism evidence="13 14">
    <name type="scientific">Phascolomyces articulosus</name>
    <dbReference type="NCBI Taxonomy" id="60185"/>
    <lineage>
        <taxon>Eukaryota</taxon>
        <taxon>Fungi</taxon>
        <taxon>Fungi incertae sedis</taxon>
        <taxon>Mucoromycota</taxon>
        <taxon>Mucoromycotina</taxon>
        <taxon>Mucoromycetes</taxon>
        <taxon>Mucorales</taxon>
        <taxon>Lichtheimiaceae</taxon>
        <taxon>Phascolomyces</taxon>
    </lineage>
</organism>
<dbReference type="CDD" id="cd18577">
    <property type="entry name" value="ABC_6TM_Pgp_ABCB1_D1_like"/>
    <property type="match status" value="1"/>
</dbReference>
<feature type="transmembrane region" description="Helical" evidence="10">
    <location>
        <begin position="821"/>
        <end position="841"/>
    </location>
</feature>
<dbReference type="InterPro" id="IPR003439">
    <property type="entry name" value="ABC_transporter-like_ATP-bd"/>
</dbReference>
<evidence type="ECO:0000256" key="10">
    <source>
        <dbReference type="SAM" id="Phobius"/>
    </source>
</evidence>
<evidence type="ECO:0000256" key="1">
    <source>
        <dbReference type="ARBA" id="ARBA00004141"/>
    </source>
</evidence>
<comment type="caution">
    <text evidence="13">The sequence shown here is derived from an EMBL/GenBank/DDBJ whole genome shotgun (WGS) entry which is preliminary data.</text>
</comment>
<feature type="compositionally biased region" description="Basic and acidic residues" evidence="9">
    <location>
        <begin position="58"/>
        <end position="67"/>
    </location>
</feature>
<dbReference type="InterPro" id="IPR036640">
    <property type="entry name" value="ABC1_TM_sf"/>
</dbReference>
<evidence type="ECO:0000256" key="5">
    <source>
        <dbReference type="ARBA" id="ARBA00022741"/>
    </source>
</evidence>
<name>A0AAD5PBB4_9FUNG</name>
<dbReference type="Proteomes" id="UP001209540">
    <property type="component" value="Unassembled WGS sequence"/>
</dbReference>
<keyword evidence="5" id="KW-0547">Nucleotide-binding</keyword>
<dbReference type="PANTHER" id="PTHR43394">
    <property type="entry name" value="ATP-DEPENDENT PERMEASE MDL1, MITOCHONDRIAL"/>
    <property type="match status" value="1"/>
</dbReference>
<keyword evidence="13" id="KW-0378">Hydrolase</keyword>
<dbReference type="SMART" id="SM00382">
    <property type="entry name" value="AAA"/>
    <property type="match status" value="2"/>
</dbReference>
<evidence type="ECO:0000259" key="11">
    <source>
        <dbReference type="PROSITE" id="PS50893"/>
    </source>
</evidence>
<dbReference type="Pfam" id="PF00005">
    <property type="entry name" value="ABC_tran"/>
    <property type="match status" value="2"/>
</dbReference>
<dbReference type="SUPFAM" id="SSF90123">
    <property type="entry name" value="ABC transporter transmembrane region"/>
    <property type="match status" value="2"/>
</dbReference>
<dbReference type="FunFam" id="3.40.50.300:FF:000205">
    <property type="entry name" value="ABC transporter B family member 4"/>
    <property type="match status" value="1"/>
</dbReference>
<dbReference type="InterPro" id="IPR003593">
    <property type="entry name" value="AAA+_ATPase"/>
</dbReference>
<evidence type="ECO:0000259" key="12">
    <source>
        <dbReference type="PROSITE" id="PS50929"/>
    </source>
</evidence>
<feature type="transmembrane region" description="Helical" evidence="10">
    <location>
        <begin position="139"/>
        <end position="164"/>
    </location>
</feature>
<evidence type="ECO:0000256" key="7">
    <source>
        <dbReference type="ARBA" id="ARBA00022989"/>
    </source>
</evidence>
<feature type="transmembrane region" description="Helical" evidence="10">
    <location>
        <begin position="92"/>
        <end position="119"/>
    </location>
</feature>
<feature type="transmembrane region" description="Helical" evidence="10">
    <location>
        <begin position="318"/>
        <end position="341"/>
    </location>
</feature>
<dbReference type="PROSITE" id="PS00211">
    <property type="entry name" value="ABC_TRANSPORTER_1"/>
    <property type="match status" value="2"/>
</dbReference>